<sequence length="120" mass="13239">MGSMGMTKPNKAGSNTQPQCRVKQITINEDTTASMHKATKISTTRGKGKGKDKTVKLSDASSDSTGFYTNDPTTYDSESMGFDEDELIEAERNELRSKQMNDPSWIRNPRSTTQTPPVSE</sequence>
<dbReference type="Gramene" id="PGSC0003DMT400091667">
    <property type="protein sequence ID" value="PGSC0003DMT400091667"/>
    <property type="gene ID" value="PGSC0003DMG400041238"/>
</dbReference>
<dbReference type="PaxDb" id="4113-PGSC0003DMT400091667"/>
<keyword evidence="3" id="KW-1185">Reference proteome</keyword>
<proteinExistence type="predicted"/>
<evidence type="ECO:0000256" key="1">
    <source>
        <dbReference type="SAM" id="MobiDB-lite"/>
    </source>
</evidence>
<evidence type="ECO:0000313" key="2">
    <source>
        <dbReference type="EnsemblPlants" id="PGSC0003DMT400091667"/>
    </source>
</evidence>
<dbReference type="InParanoid" id="M1DN52"/>
<reference evidence="2" key="2">
    <citation type="submission" date="2015-06" db="UniProtKB">
        <authorList>
            <consortium name="EnsemblPlants"/>
        </authorList>
    </citation>
    <scope>IDENTIFICATION</scope>
    <source>
        <strain evidence="2">DM1-3 516 R44</strain>
    </source>
</reference>
<dbReference type="AlphaFoldDB" id="M1DN52"/>
<feature type="compositionally biased region" description="Polar residues" evidence="1">
    <location>
        <begin position="12"/>
        <end position="34"/>
    </location>
</feature>
<dbReference type="Proteomes" id="UP000011115">
    <property type="component" value="Unassembled WGS sequence"/>
</dbReference>
<evidence type="ECO:0000313" key="3">
    <source>
        <dbReference type="Proteomes" id="UP000011115"/>
    </source>
</evidence>
<reference evidence="3" key="1">
    <citation type="journal article" date="2011" name="Nature">
        <title>Genome sequence and analysis of the tuber crop potato.</title>
        <authorList>
            <consortium name="The Potato Genome Sequencing Consortium"/>
        </authorList>
    </citation>
    <scope>NUCLEOTIDE SEQUENCE [LARGE SCALE GENOMIC DNA]</scope>
    <source>
        <strain evidence="3">cv. DM1-3 516 R44</strain>
    </source>
</reference>
<protein>
    <submittedName>
        <fullName evidence="2">Uncharacterized protein</fullName>
    </submittedName>
</protein>
<name>M1DN52_SOLTU</name>
<feature type="compositionally biased region" description="Polar residues" evidence="1">
    <location>
        <begin position="109"/>
        <end position="120"/>
    </location>
</feature>
<accession>M1DN52</accession>
<feature type="compositionally biased region" description="Polar residues" evidence="1">
    <location>
        <begin position="59"/>
        <end position="77"/>
    </location>
</feature>
<feature type="region of interest" description="Disordered" evidence="1">
    <location>
        <begin position="1"/>
        <end position="120"/>
    </location>
</feature>
<dbReference type="HOGENOM" id="CLU_029307_5_1_1"/>
<organism evidence="2 3">
    <name type="scientific">Solanum tuberosum</name>
    <name type="common">Potato</name>
    <dbReference type="NCBI Taxonomy" id="4113"/>
    <lineage>
        <taxon>Eukaryota</taxon>
        <taxon>Viridiplantae</taxon>
        <taxon>Streptophyta</taxon>
        <taxon>Embryophyta</taxon>
        <taxon>Tracheophyta</taxon>
        <taxon>Spermatophyta</taxon>
        <taxon>Magnoliopsida</taxon>
        <taxon>eudicotyledons</taxon>
        <taxon>Gunneridae</taxon>
        <taxon>Pentapetalae</taxon>
        <taxon>asterids</taxon>
        <taxon>lamiids</taxon>
        <taxon>Solanales</taxon>
        <taxon>Solanaceae</taxon>
        <taxon>Solanoideae</taxon>
        <taxon>Solaneae</taxon>
        <taxon>Solanum</taxon>
    </lineage>
</organism>
<dbReference type="EnsemblPlants" id="PGSC0003DMT400091667">
    <property type="protein sequence ID" value="PGSC0003DMT400091667"/>
    <property type="gene ID" value="PGSC0003DMG400041238"/>
</dbReference>
<feature type="compositionally biased region" description="Basic and acidic residues" evidence="1">
    <location>
        <begin position="89"/>
        <end position="99"/>
    </location>
</feature>